<comment type="subcellular location">
    <subcellularLocation>
        <location evidence="1">Cell membrane</location>
        <topology evidence="1">Multi-pass membrane protein</topology>
    </subcellularLocation>
</comment>
<feature type="transmembrane region" description="Helical" evidence="8">
    <location>
        <begin position="127"/>
        <end position="146"/>
    </location>
</feature>
<protein>
    <submittedName>
        <fullName evidence="10">Transporter</fullName>
    </submittedName>
</protein>
<reference evidence="10" key="1">
    <citation type="journal article" date="2021" name="J. Ind. Microbiol. Biotechnol.">
        <title>Anti-cryptococcal activity of preussolides A and B, phosphoethanolamine-substituted 24-membered macrolides, and leptosin C from coprophilous isolates of Preussia typharum.</title>
        <authorList>
            <person name="Perlatti B."/>
            <person name="Lan N."/>
            <person name="Xiang M."/>
            <person name="Earp C.E."/>
            <person name="Spraker J.E."/>
            <person name="Harvey C.J.B."/>
            <person name="Nichols C.B."/>
            <person name="Alspaugh J.A."/>
            <person name="Gloer J.B."/>
            <person name="Bills G.F."/>
        </authorList>
    </citation>
    <scope>NUCLEOTIDE SEQUENCE</scope>
    <source>
        <strain evidence="10">BGC</strain>
    </source>
</reference>
<dbReference type="GO" id="GO:0005886">
    <property type="term" value="C:plasma membrane"/>
    <property type="evidence" value="ECO:0007669"/>
    <property type="project" value="UniProtKB-SubCell"/>
</dbReference>
<dbReference type="AlphaFoldDB" id="A0A8A0XW68"/>
<evidence type="ECO:0000256" key="4">
    <source>
        <dbReference type="ARBA" id="ARBA00022692"/>
    </source>
</evidence>
<evidence type="ECO:0000313" key="10">
    <source>
        <dbReference type="EMBL" id="QSQ85907.1"/>
    </source>
</evidence>
<dbReference type="FunFam" id="1.20.1720.10:FF:000014">
    <property type="entry name" value="MFS drug transporter, putative"/>
    <property type="match status" value="1"/>
</dbReference>
<evidence type="ECO:0000259" key="9">
    <source>
        <dbReference type="PROSITE" id="PS50850"/>
    </source>
</evidence>
<comment type="similarity">
    <text evidence="2">Belongs to the major facilitator superfamily. TCR/Tet family.</text>
</comment>
<feature type="transmembrane region" description="Helical" evidence="8">
    <location>
        <begin position="482"/>
        <end position="503"/>
    </location>
</feature>
<feature type="region of interest" description="Disordered" evidence="7">
    <location>
        <begin position="600"/>
        <end position="626"/>
    </location>
</feature>
<dbReference type="SUPFAM" id="SSF103473">
    <property type="entry name" value="MFS general substrate transporter"/>
    <property type="match status" value="1"/>
</dbReference>
<dbReference type="Pfam" id="PF07690">
    <property type="entry name" value="MFS_1"/>
    <property type="match status" value="1"/>
</dbReference>
<feature type="domain" description="Major facilitator superfamily (MFS) profile" evidence="9">
    <location>
        <begin position="93"/>
        <end position="586"/>
    </location>
</feature>
<keyword evidence="6 8" id="KW-0472">Membrane</keyword>
<dbReference type="InterPro" id="IPR036259">
    <property type="entry name" value="MFS_trans_sf"/>
</dbReference>
<dbReference type="PRINTS" id="PR01036">
    <property type="entry name" value="TCRTETB"/>
</dbReference>
<sequence>MPTRPDGPSSPVIGNFDEVVGATIVNGDAKSIDQRSTTSGATIAQTNSLHVDYERGESSHPDGSTLALRPVPSPDNQPEEPVQKLSAMAIAVLMTPLCLSVFLSALDLTIITPAIPAIVNSFQSATGYVWIGSAFILASTAITPVWGSVADIWGRKPILLIALSVFLGGSLLCALAPEMKALIAGRAIQGLGSSGMGTTVNIIICDTFSLRDRGLYLAITSLVWAIGSAVGPVIGGSFTTELDWRWCFWINLPIGGVVFFVLLFFLKLPSPKTPMLAGLKSIDWIGSTLIIGAALMILLGLDFGSITFPWSSATVICLIVFGVVTIAIFVVNEWKYAKNPVIPLRLFTNRATVAAYIVWALNFYVLIGLSYYLPLYSQSVHGANALTSGVHLIPLIVSCSLAAAFAGIFIQKTGVYMPLTYVAHVLLTLGTGLLINLKPQEGLAKLFVFEIITGIGVGMNIEPPMIAAQAAMTALDTAVIQATMTFIRSLATTIAIVVGGVIFQNRMTAASRGLVDQLGEELASHFNGDEAAANVELIGTLPVSQQRIVKDAYFGSLRSVWIMFVVAAGLSLIANFFMRALHLSEKPNAVVLGVERTKRTEGRTNDMQSAQSVELRERRGNSSRSS</sequence>
<feature type="transmembrane region" description="Helical" evidence="8">
    <location>
        <begin position="248"/>
        <end position="269"/>
    </location>
</feature>
<dbReference type="InterPro" id="IPR011701">
    <property type="entry name" value="MFS"/>
</dbReference>
<evidence type="ECO:0000256" key="3">
    <source>
        <dbReference type="ARBA" id="ARBA00022475"/>
    </source>
</evidence>
<keyword evidence="3" id="KW-1003">Cell membrane</keyword>
<feature type="compositionally biased region" description="Basic and acidic residues" evidence="7">
    <location>
        <begin position="51"/>
        <end position="60"/>
    </location>
</feature>
<feature type="compositionally biased region" description="Polar residues" evidence="7">
    <location>
        <begin position="34"/>
        <end position="49"/>
    </location>
</feature>
<evidence type="ECO:0000256" key="8">
    <source>
        <dbReference type="SAM" id="Phobius"/>
    </source>
</evidence>
<feature type="transmembrane region" description="Helical" evidence="8">
    <location>
        <begin position="90"/>
        <end position="115"/>
    </location>
</feature>
<evidence type="ECO:0000256" key="7">
    <source>
        <dbReference type="SAM" id="MobiDB-lite"/>
    </source>
</evidence>
<evidence type="ECO:0000256" key="1">
    <source>
        <dbReference type="ARBA" id="ARBA00004651"/>
    </source>
</evidence>
<dbReference type="PANTHER" id="PTHR23501:SF102">
    <property type="entry name" value="DRUG TRANSPORTER, PUTATIVE (AFU_ORTHOLOGUE AFUA_3G08530)-RELATED"/>
    <property type="match status" value="1"/>
</dbReference>
<feature type="transmembrane region" description="Helical" evidence="8">
    <location>
        <begin position="353"/>
        <end position="372"/>
    </location>
</feature>
<feature type="region of interest" description="Disordered" evidence="7">
    <location>
        <begin position="28"/>
        <end position="80"/>
    </location>
</feature>
<gene>
    <name evidence="10" type="primary">g107</name>
</gene>
<feature type="transmembrane region" description="Helical" evidence="8">
    <location>
        <begin position="313"/>
        <end position="332"/>
    </location>
</feature>
<evidence type="ECO:0000256" key="5">
    <source>
        <dbReference type="ARBA" id="ARBA00022989"/>
    </source>
</evidence>
<feature type="transmembrane region" description="Helical" evidence="8">
    <location>
        <begin position="392"/>
        <end position="410"/>
    </location>
</feature>
<name>A0A8A0XW68_9PLEO</name>
<evidence type="ECO:0000256" key="2">
    <source>
        <dbReference type="ARBA" id="ARBA00007520"/>
    </source>
</evidence>
<feature type="transmembrane region" description="Helical" evidence="8">
    <location>
        <begin position="158"/>
        <end position="177"/>
    </location>
</feature>
<dbReference type="EMBL" id="MW147207">
    <property type="protein sequence ID" value="QSQ85907.1"/>
    <property type="molecule type" value="Genomic_DNA"/>
</dbReference>
<keyword evidence="4 8" id="KW-0812">Transmembrane</keyword>
<evidence type="ECO:0000256" key="6">
    <source>
        <dbReference type="ARBA" id="ARBA00023136"/>
    </source>
</evidence>
<keyword evidence="5 8" id="KW-1133">Transmembrane helix</keyword>
<accession>A0A8A0XW68</accession>
<feature type="transmembrane region" description="Helical" evidence="8">
    <location>
        <begin position="183"/>
        <end position="203"/>
    </location>
</feature>
<feature type="transmembrane region" description="Helical" evidence="8">
    <location>
        <begin position="281"/>
        <end position="301"/>
    </location>
</feature>
<dbReference type="GO" id="GO:0022857">
    <property type="term" value="F:transmembrane transporter activity"/>
    <property type="evidence" value="ECO:0007669"/>
    <property type="project" value="InterPro"/>
</dbReference>
<organism evidence="10">
    <name type="scientific">Preussia typharum</name>
    <dbReference type="NCBI Taxonomy" id="718249"/>
    <lineage>
        <taxon>Eukaryota</taxon>
        <taxon>Fungi</taxon>
        <taxon>Dikarya</taxon>
        <taxon>Ascomycota</taxon>
        <taxon>Pezizomycotina</taxon>
        <taxon>Dothideomycetes</taxon>
        <taxon>Pleosporomycetidae</taxon>
        <taxon>Pleosporales</taxon>
        <taxon>Sporormiaceae</taxon>
        <taxon>Preussia/Sporomiella species complex</taxon>
        <taxon>Preussia</taxon>
    </lineage>
</organism>
<dbReference type="PROSITE" id="PS50850">
    <property type="entry name" value="MFS"/>
    <property type="match status" value="1"/>
</dbReference>
<dbReference type="CDD" id="cd17502">
    <property type="entry name" value="MFS_Azr1_MDR_like"/>
    <property type="match status" value="1"/>
</dbReference>
<dbReference type="Gene3D" id="1.20.1250.20">
    <property type="entry name" value="MFS general substrate transporter like domains"/>
    <property type="match status" value="1"/>
</dbReference>
<dbReference type="PANTHER" id="PTHR23501">
    <property type="entry name" value="MAJOR FACILITATOR SUPERFAMILY"/>
    <property type="match status" value="1"/>
</dbReference>
<feature type="transmembrane region" description="Helical" evidence="8">
    <location>
        <begin position="215"/>
        <end position="236"/>
    </location>
</feature>
<feature type="transmembrane region" description="Helical" evidence="8">
    <location>
        <begin position="419"/>
        <end position="437"/>
    </location>
</feature>
<dbReference type="InterPro" id="IPR020846">
    <property type="entry name" value="MFS_dom"/>
</dbReference>
<proteinExistence type="inferred from homology"/>
<dbReference type="Gene3D" id="1.20.1720.10">
    <property type="entry name" value="Multidrug resistance protein D"/>
    <property type="match status" value="1"/>
</dbReference>
<feature type="transmembrane region" description="Helical" evidence="8">
    <location>
        <begin position="560"/>
        <end position="578"/>
    </location>
</feature>